<keyword evidence="2" id="KW-0479">Metal-binding</keyword>
<dbReference type="EMBL" id="NJES01000025">
    <property type="protein sequence ID" value="PHH80121.1"/>
    <property type="molecule type" value="Genomic_DNA"/>
</dbReference>
<dbReference type="InterPro" id="IPR042098">
    <property type="entry name" value="TauD-like_sf"/>
</dbReference>
<keyword evidence="4" id="KW-0560">Oxidoreductase</keyword>
<keyword evidence="3" id="KW-0223">Dioxygenase</keyword>
<dbReference type="STRING" id="2004952.A0A2C5ZLE1"/>
<name>A0A2C5ZLE1_9HYPO</name>
<dbReference type="PANTHER" id="PTHR43779">
    <property type="entry name" value="DIOXYGENASE RV0097-RELATED"/>
    <property type="match status" value="1"/>
</dbReference>
<dbReference type="GO" id="GO:0046872">
    <property type="term" value="F:metal ion binding"/>
    <property type="evidence" value="ECO:0007669"/>
    <property type="project" value="UniProtKB-KW"/>
</dbReference>
<evidence type="ECO:0000256" key="3">
    <source>
        <dbReference type="ARBA" id="ARBA00022964"/>
    </source>
</evidence>
<gene>
    <name evidence="7" type="ORF">CDD80_2809</name>
</gene>
<dbReference type="SUPFAM" id="SSF51197">
    <property type="entry name" value="Clavaminate synthase-like"/>
    <property type="match status" value="1"/>
</dbReference>
<sequence length="320" mass="36182">MPSALSQLPELTFRPLHPTFGAECHGADFSRPLSQHTIKGIRDAMAKYGVLVFRRTELDDARHQQFARCFGEPDMSAVDVSTALNDHTHRLSPFDELVDMGNVDDDGQLEPGDSFKSLLNKANNAFHVDCSYNPRRAGFSILRAHQLPPKGTGGSTAFADTRTAYQDLDDETKREIRDYVAWHSILHSRRLGAPGLDLLQMLRHEDLPIGRHKLVQLHEPSGRPNLYIASHVYRLNDWTEQQSAPAIQRLFRHACQDKYVTTVDWENNGDLVMWDNTCVMHRACGGSFEGKHVRDMRRATVLDNSSDAWGLNRQGEQAKL</sequence>
<dbReference type="OrthoDB" id="5818554at2759"/>
<dbReference type="PANTHER" id="PTHR43779:SF3">
    <property type="entry name" value="(3R)-3-[(CARBOXYMETHYL)AMINO]FATTY ACID OXYGENASE_DECARBOXYLASE"/>
    <property type="match status" value="1"/>
</dbReference>
<dbReference type="GO" id="GO:0051213">
    <property type="term" value="F:dioxygenase activity"/>
    <property type="evidence" value="ECO:0007669"/>
    <property type="project" value="UniProtKB-KW"/>
</dbReference>
<comment type="similarity">
    <text evidence="1">Belongs to the TfdA dioxygenase family.</text>
</comment>
<dbReference type="Proteomes" id="UP000226431">
    <property type="component" value="Unassembled WGS sequence"/>
</dbReference>
<protein>
    <recommendedName>
        <fullName evidence="6">TauD/TfdA-like domain-containing protein</fullName>
    </recommendedName>
</protein>
<evidence type="ECO:0000256" key="5">
    <source>
        <dbReference type="ARBA" id="ARBA00023004"/>
    </source>
</evidence>
<keyword evidence="8" id="KW-1185">Reference proteome</keyword>
<evidence type="ECO:0000313" key="8">
    <source>
        <dbReference type="Proteomes" id="UP000226431"/>
    </source>
</evidence>
<dbReference type="InterPro" id="IPR051178">
    <property type="entry name" value="TfdA_dioxygenase"/>
</dbReference>
<keyword evidence="5" id="KW-0408">Iron</keyword>
<evidence type="ECO:0000256" key="1">
    <source>
        <dbReference type="ARBA" id="ARBA00005896"/>
    </source>
</evidence>
<evidence type="ECO:0000259" key="6">
    <source>
        <dbReference type="Pfam" id="PF02668"/>
    </source>
</evidence>
<accession>A0A2C5ZLE1</accession>
<organism evidence="7 8">
    <name type="scientific">Ophiocordyceps camponoti-rufipedis</name>
    <dbReference type="NCBI Taxonomy" id="2004952"/>
    <lineage>
        <taxon>Eukaryota</taxon>
        <taxon>Fungi</taxon>
        <taxon>Dikarya</taxon>
        <taxon>Ascomycota</taxon>
        <taxon>Pezizomycotina</taxon>
        <taxon>Sordariomycetes</taxon>
        <taxon>Hypocreomycetidae</taxon>
        <taxon>Hypocreales</taxon>
        <taxon>Ophiocordycipitaceae</taxon>
        <taxon>Ophiocordyceps</taxon>
    </lineage>
</organism>
<evidence type="ECO:0000256" key="4">
    <source>
        <dbReference type="ARBA" id="ARBA00023002"/>
    </source>
</evidence>
<evidence type="ECO:0000313" key="7">
    <source>
        <dbReference type="EMBL" id="PHH80121.1"/>
    </source>
</evidence>
<dbReference type="Gene3D" id="3.60.130.10">
    <property type="entry name" value="Clavaminate synthase-like"/>
    <property type="match status" value="1"/>
</dbReference>
<proteinExistence type="inferred from homology"/>
<dbReference type="InterPro" id="IPR003819">
    <property type="entry name" value="TauD/TfdA-like"/>
</dbReference>
<feature type="domain" description="TauD/TfdA-like" evidence="6">
    <location>
        <begin position="13"/>
        <end position="300"/>
    </location>
</feature>
<reference evidence="7 8" key="1">
    <citation type="submission" date="2017-06" db="EMBL/GenBank/DDBJ databases">
        <title>Ant-infecting Ophiocordyceps genomes reveal a high diversity of potential behavioral manipulation genes and a possible major role for enterotoxins.</title>
        <authorList>
            <person name="De Bekker C."/>
            <person name="Evans H.C."/>
            <person name="Brachmann A."/>
            <person name="Hughes D.P."/>
        </authorList>
    </citation>
    <scope>NUCLEOTIDE SEQUENCE [LARGE SCALE GENOMIC DNA]</scope>
    <source>
        <strain evidence="7 8">Map16</strain>
    </source>
</reference>
<evidence type="ECO:0000256" key="2">
    <source>
        <dbReference type="ARBA" id="ARBA00022723"/>
    </source>
</evidence>
<dbReference type="Pfam" id="PF02668">
    <property type="entry name" value="TauD"/>
    <property type="match status" value="1"/>
</dbReference>
<dbReference type="AlphaFoldDB" id="A0A2C5ZLE1"/>
<comment type="caution">
    <text evidence="7">The sequence shown here is derived from an EMBL/GenBank/DDBJ whole genome shotgun (WGS) entry which is preliminary data.</text>
</comment>